<reference evidence="2 3" key="1">
    <citation type="journal article" date="2007" name="Science">
        <title>The Chlamydomonas genome reveals the evolution of key animal and plant functions.</title>
        <authorList>
            <person name="Merchant S.S."/>
            <person name="Prochnik S.E."/>
            <person name="Vallon O."/>
            <person name="Harris E.H."/>
            <person name="Karpowicz S.J."/>
            <person name="Witman G.B."/>
            <person name="Terry A."/>
            <person name="Salamov A."/>
            <person name="Fritz-Laylin L.K."/>
            <person name="Marechal-Drouard L."/>
            <person name="Marshall W.F."/>
            <person name="Qu L.H."/>
            <person name="Nelson D.R."/>
            <person name="Sanderfoot A.A."/>
            <person name="Spalding M.H."/>
            <person name="Kapitonov V.V."/>
            <person name="Ren Q."/>
            <person name="Ferris P."/>
            <person name="Lindquist E."/>
            <person name="Shapiro H."/>
            <person name="Lucas S.M."/>
            <person name="Grimwood J."/>
            <person name="Schmutz J."/>
            <person name="Cardol P."/>
            <person name="Cerutti H."/>
            <person name="Chanfreau G."/>
            <person name="Chen C.L."/>
            <person name="Cognat V."/>
            <person name="Croft M.T."/>
            <person name="Dent R."/>
            <person name="Dutcher S."/>
            <person name="Fernandez E."/>
            <person name="Fukuzawa H."/>
            <person name="Gonzalez-Ballester D."/>
            <person name="Gonzalez-Halphen D."/>
            <person name="Hallmann A."/>
            <person name="Hanikenne M."/>
            <person name="Hippler M."/>
            <person name="Inwood W."/>
            <person name="Jabbari K."/>
            <person name="Kalanon M."/>
            <person name="Kuras R."/>
            <person name="Lefebvre P.A."/>
            <person name="Lemaire S.D."/>
            <person name="Lobanov A.V."/>
            <person name="Lohr M."/>
            <person name="Manuell A."/>
            <person name="Meier I."/>
            <person name="Mets L."/>
            <person name="Mittag M."/>
            <person name="Mittelmeier T."/>
            <person name="Moroney J.V."/>
            <person name="Moseley J."/>
            <person name="Napoli C."/>
            <person name="Nedelcu A.M."/>
            <person name="Niyogi K."/>
            <person name="Novoselov S.V."/>
            <person name="Paulsen I.T."/>
            <person name="Pazour G."/>
            <person name="Purton S."/>
            <person name="Ral J.P."/>
            <person name="Riano-Pachon D.M."/>
            <person name="Riekhof W."/>
            <person name="Rymarquis L."/>
            <person name="Schroda M."/>
            <person name="Stern D."/>
            <person name="Umen J."/>
            <person name="Willows R."/>
            <person name="Wilson N."/>
            <person name="Zimmer S.L."/>
            <person name="Allmer J."/>
            <person name="Balk J."/>
            <person name="Bisova K."/>
            <person name="Chen C.J."/>
            <person name="Elias M."/>
            <person name="Gendler K."/>
            <person name="Hauser C."/>
            <person name="Lamb M.R."/>
            <person name="Ledford H."/>
            <person name="Long J.C."/>
            <person name="Minagawa J."/>
            <person name="Page M.D."/>
            <person name="Pan J."/>
            <person name="Pootakham W."/>
            <person name="Roje S."/>
            <person name="Rose A."/>
            <person name="Stahlberg E."/>
            <person name="Terauchi A.M."/>
            <person name="Yang P."/>
            <person name="Ball S."/>
            <person name="Bowler C."/>
            <person name="Dieckmann C.L."/>
            <person name="Gladyshev V.N."/>
            <person name="Green P."/>
            <person name="Jorgensen R."/>
            <person name="Mayfield S."/>
            <person name="Mueller-Roeber B."/>
            <person name="Rajamani S."/>
            <person name="Sayre R.T."/>
            <person name="Brokstein P."/>
            <person name="Dubchak I."/>
            <person name="Goodstein D."/>
            <person name="Hornick L."/>
            <person name="Huang Y.W."/>
            <person name="Jhaveri J."/>
            <person name="Luo Y."/>
            <person name="Martinez D."/>
            <person name="Ngau W.C."/>
            <person name="Otillar B."/>
            <person name="Poliakov A."/>
            <person name="Porter A."/>
            <person name="Szajkowski L."/>
            <person name="Werner G."/>
            <person name="Zhou K."/>
            <person name="Grigoriev I.V."/>
            <person name="Rokhsar D.S."/>
            <person name="Grossman A.R."/>
        </authorList>
    </citation>
    <scope>NUCLEOTIDE SEQUENCE [LARGE SCALE GENOMIC DNA]</scope>
    <source>
        <strain evidence="3">CC-503</strain>
    </source>
</reference>
<dbReference type="KEGG" id="cre:CHLRE_05g236550v5"/>
<evidence type="ECO:0000256" key="1">
    <source>
        <dbReference type="SAM" id="MobiDB-lite"/>
    </source>
</evidence>
<proteinExistence type="predicted"/>
<dbReference type="InterPro" id="IPR036770">
    <property type="entry name" value="Ankyrin_rpt-contain_sf"/>
</dbReference>
<dbReference type="Gene3D" id="1.25.40.20">
    <property type="entry name" value="Ankyrin repeat-containing domain"/>
    <property type="match status" value="2"/>
</dbReference>
<dbReference type="InParanoid" id="A0A2K3DST8"/>
<dbReference type="EMBL" id="CM008966">
    <property type="protein sequence ID" value="PNW83604.1"/>
    <property type="molecule type" value="Genomic_DNA"/>
</dbReference>
<dbReference type="RefSeq" id="XP_042924834.1">
    <property type="nucleotide sequence ID" value="XM_043062270.1"/>
</dbReference>
<protein>
    <submittedName>
        <fullName evidence="2">Uncharacterized protein</fullName>
    </submittedName>
</protein>
<dbReference type="PANTHER" id="PTHR12393:SF6">
    <property type="entry name" value="SPHINGOMYELIN PHOSPHODIESTERASE 2"/>
    <property type="match status" value="1"/>
</dbReference>
<gene>
    <name evidence="2" type="ORF">CHLRE_05g236550v5</name>
</gene>
<dbReference type="SUPFAM" id="SSF48403">
    <property type="entry name" value="Ankyrin repeat"/>
    <property type="match status" value="1"/>
</dbReference>
<feature type="region of interest" description="Disordered" evidence="1">
    <location>
        <begin position="616"/>
        <end position="644"/>
    </location>
</feature>
<dbReference type="Proteomes" id="UP000006906">
    <property type="component" value="Chromosome 5"/>
</dbReference>
<dbReference type="GeneID" id="66053387"/>
<sequence>MMAHRQRLRYCTRSKSRLEKDKGQRVWIPELVERIASFLPQNEIPLTLRLVDKTTAELLSKHRLVKALEPLPAHALCRLHPAELQQLQNRSASELRQLVCAAAATGSLEAVDAALEATQLSPGAWLVSAAAGAEGLRPGVALALCKRLCARGCPVEQDPDHVYIPCSTLRHAAKAGNADVCEWLLARGRCRWLAEAVYDAAAAGHVGLVRVLLARCPGERKHMLDAGRLLVSAAGGYPLPALEELYNHWLGTRRAQLQGQGQQGQGQAAPHEPAAPVDFGPAFDEEAPDGFHCFVSSSDFESVLAAAAGSPTACWLGKLDALLQWHCGEAGPGLLARSPSVLDHVFVAAMSKPDGLSRVRLMWEQRGWRPQDLRPAAAAAAARGDMPGLRHLYGELGAPTETRQIEWYDPCAPLKAAAQAGHLSALQLLLCTYRQGCTSKAYDQLVKAAAERGHVDIVRWLIEQPAPLVVDMILAEVPGADRERVEMSVRRSAARMALDTGVCGGRPEVVRCVLQLGMEGVAPGSRGHRRSGSNSWTQAALSGSAATLQAMAEAGYAVYHCDLYETAAPHLAVLRMLCRLRCRGPGAHLALAALLEDPAVPLSELRWLLEGDDDGAVAGPSRAAAPSRDRGRRAGNGGGGAAEGPAAEALRYEGEWQQAVEAVGRRGRGRESRELRVWLQAWRQAQQGRMLPGRKPTYITLC</sequence>
<evidence type="ECO:0000313" key="2">
    <source>
        <dbReference type="EMBL" id="PNW83604.1"/>
    </source>
</evidence>
<dbReference type="AlphaFoldDB" id="A0A2K3DST8"/>
<keyword evidence="3" id="KW-1185">Reference proteome</keyword>
<evidence type="ECO:0000313" key="3">
    <source>
        <dbReference type="Proteomes" id="UP000006906"/>
    </source>
</evidence>
<organism evidence="2 3">
    <name type="scientific">Chlamydomonas reinhardtii</name>
    <name type="common">Chlamydomonas smithii</name>
    <dbReference type="NCBI Taxonomy" id="3055"/>
    <lineage>
        <taxon>Eukaryota</taxon>
        <taxon>Viridiplantae</taxon>
        <taxon>Chlorophyta</taxon>
        <taxon>core chlorophytes</taxon>
        <taxon>Chlorophyceae</taxon>
        <taxon>CS clade</taxon>
        <taxon>Chlamydomonadales</taxon>
        <taxon>Chlamydomonadaceae</taxon>
        <taxon>Chlamydomonas</taxon>
    </lineage>
</organism>
<dbReference type="PANTHER" id="PTHR12393">
    <property type="entry name" value="SPHINGOMYELIN PHOSPHODIESTERASE RELATED"/>
    <property type="match status" value="1"/>
</dbReference>
<dbReference type="OrthoDB" id="63514at2759"/>
<name>A0A2K3DST8_CHLRE</name>
<dbReference type="ExpressionAtlas" id="A0A2K3DST8">
    <property type="expression patterns" value="baseline and differential"/>
</dbReference>
<accession>A0A2K3DST8</accession>
<dbReference type="Gramene" id="PNW83604">
    <property type="protein sequence ID" value="PNW83604"/>
    <property type="gene ID" value="CHLRE_05g236550v5"/>
</dbReference>